<reference evidence="1" key="2">
    <citation type="journal article" date="2022" name="New Phytol.">
        <title>Evolutionary transition to the ectomycorrhizal habit in the genomes of a hyperdiverse lineage of mushroom-forming fungi.</title>
        <authorList>
            <person name="Looney B."/>
            <person name="Miyauchi S."/>
            <person name="Morin E."/>
            <person name="Drula E."/>
            <person name="Courty P.E."/>
            <person name="Kohler A."/>
            <person name="Kuo A."/>
            <person name="LaButti K."/>
            <person name="Pangilinan J."/>
            <person name="Lipzen A."/>
            <person name="Riley R."/>
            <person name="Andreopoulos W."/>
            <person name="He G."/>
            <person name="Johnson J."/>
            <person name="Nolan M."/>
            <person name="Tritt A."/>
            <person name="Barry K.W."/>
            <person name="Grigoriev I.V."/>
            <person name="Nagy L.G."/>
            <person name="Hibbett D."/>
            <person name="Henrissat B."/>
            <person name="Matheny P.B."/>
            <person name="Labbe J."/>
            <person name="Martin F.M."/>
        </authorList>
    </citation>
    <scope>NUCLEOTIDE SEQUENCE</scope>
    <source>
        <strain evidence="1">FP105234-sp</strain>
    </source>
</reference>
<keyword evidence="2" id="KW-1185">Reference proteome</keyword>
<reference evidence="1" key="1">
    <citation type="submission" date="2021-02" db="EMBL/GenBank/DDBJ databases">
        <authorList>
            <consortium name="DOE Joint Genome Institute"/>
            <person name="Ahrendt S."/>
            <person name="Looney B.P."/>
            <person name="Miyauchi S."/>
            <person name="Morin E."/>
            <person name="Drula E."/>
            <person name="Courty P.E."/>
            <person name="Chicoki N."/>
            <person name="Fauchery L."/>
            <person name="Kohler A."/>
            <person name="Kuo A."/>
            <person name="Labutti K."/>
            <person name="Pangilinan J."/>
            <person name="Lipzen A."/>
            <person name="Riley R."/>
            <person name="Andreopoulos W."/>
            <person name="He G."/>
            <person name="Johnson J."/>
            <person name="Barry K.W."/>
            <person name="Grigoriev I.V."/>
            <person name="Nagy L."/>
            <person name="Hibbett D."/>
            <person name="Henrissat B."/>
            <person name="Matheny P.B."/>
            <person name="Labbe J."/>
            <person name="Martin F."/>
        </authorList>
    </citation>
    <scope>NUCLEOTIDE SEQUENCE</scope>
    <source>
        <strain evidence="1">FP105234-sp</strain>
    </source>
</reference>
<organism evidence="1 2">
    <name type="scientific">Auriscalpium vulgare</name>
    <dbReference type="NCBI Taxonomy" id="40419"/>
    <lineage>
        <taxon>Eukaryota</taxon>
        <taxon>Fungi</taxon>
        <taxon>Dikarya</taxon>
        <taxon>Basidiomycota</taxon>
        <taxon>Agaricomycotina</taxon>
        <taxon>Agaricomycetes</taxon>
        <taxon>Russulales</taxon>
        <taxon>Auriscalpiaceae</taxon>
        <taxon>Auriscalpium</taxon>
    </lineage>
</organism>
<gene>
    <name evidence="1" type="ORF">FA95DRAFT_1489146</name>
</gene>
<dbReference type="EMBL" id="MU275872">
    <property type="protein sequence ID" value="KAI0049544.1"/>
    <property type="molecule type" value="Genomic_DNA"/>
</dbReference>
<protein>
    <submittedName>
        <fullName evidence="1">Uncharacterized protein</fullName>
    </submittedName>
</protein>
<evidence type="ECO:0000313" key="2">
    <source>
        <dbReference type="Proteomes" id="UP000814033"/>
    </source>
</evidence>
<evidence type="ECO:0000313" key="1">
    <source>
        <dbReference type="EMBL" id="KAI0049544.1"/>
    </source>
</evidence>
<accession>A0ACB8RZT0</accession>
<sequence length="619" mass="68737">MDDFPIVYIIENAQQFWSELEDILHIPPNATLSSLDATVKRFVTFAASYHETFLQSPLQIEHACDLVLDSELFAFHSERMCEILGDEALTTTDPHTLLILYNVLLLHGRRNHPFLRSSKRWQPLIPLLMDHVLVAMDPDVEDTYAGSSSGPSTGWKGVPIPIEAKLRSLAVRLLYEVCRASKMSIADLKVFTDKFIDQLFELVEHTRNMHDESFNYSVIKLLVALNEQFMVASLKSGHHQSSGHPHGHHGHHGPHGQHTDPEEHNRVLSVLKKRAGSSQTFGENMIFMLNRAGRSPEDLVMQLLVLKILYILFTTKDMCEYFYTNDLCVLVDVFLREIVDLDEESESLRHTYLRVLHPLLTKTQLRNYPYKRPQILRALEQLVEHAAIRDLDATTQRLVERCLGGEWCVHLRDKAKPSSGVTAEGRIERTASPNIAHENIPATLTSATGVMVNRAVLNRQRSLKGSRSAENLRGGTGPQKPPARGIEQLRHPTNESTSSLPGVAVATADTSRVATIKRQERDRASSHPPNVNTSATQNLPPHAHPALPLLGPGGVTRKKVPPPVPARSRRSPPAPPQKRRKPPAVPVHVGRTNSGASITAIASSASAPTIGSMGQVAKI</sequence>
<dbReference type="Proteomes" id="UP000814033">
    <property type="component" value="Unassembled WGS sequence"/>
</dbReference>
<name>A0ACB8RZT0_9AGAM</name>
<comment type="caution">
    <text evidence="1">The sequence shown here is derived from an EMBL/GenBank/DDBJ whole genome shotgun (WGS) entry which is preliminary data.</text>
</comment>
<proteinExistence type="predicted"/>